<dbReference type="SUPFAM" id="SSF56672">
    <property type="entry name" value="DNA/RNA polymerases"/>
    <property type="match status" value="1"/>
</dbReference>
<dbReference type="PANTHER" id="PTHR33064:SF37">
    <property type="entry name" value="RIBONUCLEASE H"/>
    <property type="match status" value="1"/>
</dbReference>
<dbReference type="HOGENOM" id="CLU_142394_0_1_1"/>
<dbReference type="OrthoDB" id="3193212at2759"/>
<dbReference type="STRING" id="870435.A0A0C3IA73"/>
<dbReference type="InterPro" id="IPR051320">
    <property type="entry name" value="Viral_Replic_Matur_Polypro"/>
</dbReference>
<sequence>MPQGYTNSPSEFQSCTAFILQDEIPHIANIFIDDLPVKGPATCYEDADGNAETLPKNPGICRFIWEHAVDMHRVMHQFAHAGGTFSGLKSQVCQPWVKRNSVIILGQACHPHGHSPDDHKVKKVVNWPTLTTPKDVRSFLGLCG</sequence>
<dbReference type="Proteomes" id="UP000054217">
    <property type="component" value="Unassembled WGS sequence"/>
</dbReference>
<accession>A0A0C3IA73</accession>
<dbReference type="EMBL" id="KN832120">
    <property type="protein sequence ID" value="KIN93987.1"/>
    <property type="molecule type" value="Genomic_DNA"/>
</dbReference>
<evidence type="ECO:0000313" key="2">
    <source>
        <dbReference type="Proteomes" id="UP000054217"/>
    </source>
</evidence>
<organism evidence="1 2">
    <name type="scientific">Pisolithus tinctorius Marx 270</name>
    <dbReference type="NCBI Taxonomy" id="870435"/>
    <lineage>
        <taxon>Eukaryota</taxon>
        <taxon>Fungi</taxon>
        <taxon>Dikarya</taxon>
        <taxon>Basidiomycota</taxon>
        <taxon>Agaricomycotina</taxon>
        <taxon>Agaricomycetes</taxon>
        <taxon>Agaricomycetidae</taxon>
        <taxon>Boletales</taxon>
        <taxon>Sclerodermatineae</taxon>
        <taxon>Pisolithaceae</taxon>
        <taxon>Pisolithus</taxon>
    </lineage>
</organism>
<dbReference type="PANTHER" id="PTHR33064">
    <property type="entry name" value="POL PROTEIN"/>
    <property type="match status" value="1"/>
</dbReference>
<dbReference type="InParanoid" id="A0A0C3IA73"/>
<evidence type="ECO:0008006" key="3">
    <source>
        <dbReference type="Google" id="ProtNLM"/>
    </source>
</evidence>
<reference evidence="1 2" key="1">
    <citation type="submission" date="2014-04" db="EMBL/GenBank/DDBJ databases">
        <authorList>
            <consortium name="DOE Joint Genome Institute"/>
            <person name="Kuo A."/>
            <person name="Kohler A."/>
            <person name="Costa M.D."/>
            <person name="Nagy L.G."/>
            <person name="Floudas D."/>
            <person name="Copeland A."/>
            <person name="Barry K.W."/>
            <person name="Cichocki N."/>
            <person name="Veneault-Fourrey C."/>
            <person name="LaButti K."/>
            <person name="Lindquist E.A."/>
            <person name="Lipzen A."/>
            <person name="Lundell T."/>
            <person name="Morin E."/>
            <person name="Murat C."/>
            <person name="Sun H."/>
            <person name="Tunlid A."/>
            <person name="Henrissat B."/>
            <person name="Grigoriev I.V."/>
            <person name="Hibbett D.S."/>
            <person name="Martin F."/>
            <person name="Nordberg H.P."/>
            <person name="Cantor M.N."/>
            <person name="Hua S.X."/>
        </authorList>
    </citation>
    <scope>NUCLEOTIDE SEQUENCE [LARGE SCALE GENOMIC DNA]</scope>
    <source>
        <strain evidence="1 2">Marx 270</strain>
    </source>
</reference>
<proteinExistence type="predicted"/>
<gene>
    <name evidence="1" type="ORF">M404DRAFT_169458</name>
</gene>
<keyword evidence="2" id="KW-1185">Reference proteome</keyword>
<reference evidence="2" key="2">
    <citation type="submission" date="2015-01" db="EMBL/GenBank/DDBJ databases">
        <title>Evolutionary Origins and Diversification of the Mycorrhizal Mutualists.</title>
        <authorList>
            <consortium name="DOE Joint Genome Institute"/>
            <consortium name="Mycorrhizal Genomics Consortium"/>
            <person name="Kohler A."/>
            <person name="Kuo A."/>
            <person name="Nagy L.G."/>
            <person name="Floudas D."/>
            <person name="Copeland A."/>
            <person name="Barry K.W."/>
            <person name="Cichocki N."/>
            <person name="Veneault-Fourrey C."/>
            <person name="LaButti K."/>
            <person name="Lindquist E.A."/>
            <person name="Lipzen A."/>
            <person name="Lundell T."/>
            <person name="Morin E."/>
            <person name="Murat C."/>
            <person name="Riley R."/>
            <person name="Ohm R."/>
            <person name="Sun H."/>
            <person name="Tunlid A."/>
            <person name="Henrissat B."/>
            <person name="Grigoriev I.V."/>
            <person name="Hibbett D.S."/>
            <person name="Martin F."/>
        </authorList>
    </citation>
    <scope>NUCLEOTIDE SEQUENCE [LARGE SCALE GENOMIC DNA]</scope>
    <source>
        <strain evidence="2">Marx 270</strain>
    </source>
</reference>
<dbReference type="AlphaFoldDB" id="A0A0C3IA73"/>
<evidence type="ECO:0000313" key="1">
    <source>
        <dbReference type="EMBL" id="KIN93987.1"/>
    </source>
</evidence>
<dbReference type="InterPro" id="IPR043502">
    <property type="entry name" value="DNA/RNA_pol_sf"/>
</dbReference>
<feature type="non-terminal residue" evidence="1">
    <location>
        <position position="144"/>
    </location>
</feature>
<name>A0A0C3IA73_PISTI</name>
<protein>
    <recommendedName>
        <fullName evidence="3">Reverse transcriptase domain-containing protein</fullName>
    </recommendedName>
</protein>